<feature type="non-terminal residue" evidence="10">
    <location>
        <position position="1"/>
    </location>
</feature>
<evidence type="ECO:0000259" key="9">
    <source>
        <dbReference type="Pfam" id="PF01555"/>
    </source>
</evidence>
<keyword evidence="3" id="KW-0489">Methyltransferase</keyword>
<evidence type="ECO:0000313" key="10">
    <source>
        <dbReference type="EMBL" id="OGZ26400.1"/>
    </source>
</evidence>
<reference evidence="10 11" key="1">
    <citation type="journal article" date="2016" name="Nat. Commun.">
        <title>Thousands of microbial genomes shed light on interconnected biogeochemical processes in an aquifer system.</title>
        <authorList>
            <person name="Anantharaman K."/>
            <person name="Brown C.T."/>
            <person name="Hug L.A."/>
            <person name="Sharon I."/>
            <person name="Castelle C.J."/>
            <person name="Probst A.J."/>
            <person name="Thomas B.C."/>
            <person name="Singh A."/>
            <person name="Wilkins M.J."/>
            <person name="Karaoz U."/>
            <person name="Brodie E.L."/>
            <person name="Williams K.H."/>
            <person name="Hubbard S.S."/>
            <person name="Banfield J.F."/>
        </authorList>
    </citation>
    <scope>NUCLEOTIDE SEQUENCE [LARGE SCALE GENOMIC DNA]</scope>
</reference>
<name>A0A1G2EM27_9BACT</name>
<evidence type="ECO:0000256" key="3">
    <source>
        <dbReference type="ARBA" id="ARBA00022603"/>
    </source>
</evidence>
<dbReference type="GO" id="GO:0015667">
    <property type="term" value="F:site-specific DNA-methyltransferase (cytosine-N4-specific) activity"/>
    <property type="evidence" value="ECO:0007669"/>
    <property type="project" value="UniProtKB-EC"/>
</dbReference>
<dbReference type="InterPro" id="IPR017985">
    <property type="entry name" value="MeTrfase_CN4_CS"/>
</dbReference>
<comment type="caution">
    <text evidence="10">The sequence shown here is derived from an EMBL/GenBank/DDBJ whole genome shotgun (WGS) entry which is preliminary data.</text>
</comment>
<keyword evidence="7" id="KW-0238">DNA-binding</keyword>
<proteinExistence type="inferred from homology"/>
<dbReference type="Pfam" id="PF01555">
    <property type="entry name" value="N6_N4_Mtase"/>
    <property type="match status" value="1"/>
</dbReference>
<sequence length="408" mass="47279">TAFTHDYHRYPAKFIPQIVRKLIEDYAPSGTQVVCDPFGGCGTTLVEAKMLGHKSIGFDINPVAKLITQTKTTAINPKTLENSRNKFLKYYENAPSVSYNHHQRISYWFDEPTIQELGKIYFAIKKIKNHNVRRFFLCSFSHNLKNCSRWMMRDTKPTIDRDKILPIPKETFLRHLDSMIKKNERFYSTLAQSGYINTPAKMYRRDSTKKLPIETEAIDLIITSPPYVTSYEYADLHQLSLLWFGDDPKHFKKWHHFSNGFIDFRRNFVGTSSKEEKNGDFNSMVAKQIVDDLIQVERPLAVDVANYFLDMKRVFAEMYRILKTGGKACTIIGNTKMRGVEILNAQVAAEQMQAAGFKKVAFIKREIPNKRITPWRNLESGKFTGKNDPSKTHAHAYEFEYVVVMEKV</sequence>
<keyword evidence="5" id="KW-0949">S-adenosyl-L-methionine</keyword>
<protein>
    <recommendedName>
        <fullName evidence="2">site-specific DNA-methyltransferase (cytosine-N(4)-specific)</fullName>
        <ecNumber evidence="2">2.1.1.113</ecNumber>
    </recommendedName>
</protein>
<evidence type="ECO:0000256" key="7">
    <source>
        <dbReference type="ARBA" id="ARBA00023125"/>
    </source>
</evidence>
<evidence type="ECO:0000256" key="5">
    <source>
        <dbReference type="ARBA" id="ARBA00022691"/>
    </source>
</evidence>
<evidence type="ECO:0000256" key="1">
    <source>
        <dbReference type="ARBA" id="ARBA00010203"/>
    </source>
</evidence>
<evidence type="ECO:0000256" key="6">
    <source>
        <dbReference type="ARBA" id="ARBA00022747"/>
    </source>
</evidence>
<dbReference type="EMBL" id="MHML01000028">
    <property type="protein sequence ID" value="OGZ26400.1"/>
    <property type="molecule type" value="Genomic_DNA"/>
</dbReference>
<dbReference type="PROSITE" id="PS00093">
    <property type="entry name" value="N4_MTASE"/>
    <property type="match status" value="1"/>
</dbReference>
<dbReference type="Gene3D" id="3.40.50.150">
    <property type="entry name" value="Vaccinia Virus protein VP39"/>
    <property type="match status" value="2"/>
</dbReference>
<accession>A0A1G2EM27</accession>
<dbReference type="AlphaFoldDB" id="A0A1G2EM27"/>
<dbReference type="Proteomes" id="UP000179122">
    <property type="component" value="Unassembled WGS sequence"/>
</dbReference>
<gene>
    <name evidence="10" type="ORF">A3F95_01775</name>
</gene>
<dbReference type="GO" id="GO:0003677">
    <property type="term" value="F:DNA binding"/>
    <property type="evidence" value="ECO:0007669"/>
    <property type="project" value="UniProtKB-KW"/>
</dbReference>
<dbReference type="InterPro" id="IPR002941">
    <property type="entry name" value="DNA_methylase_N4/N6"/>
</dbReference>
<comment type="catalytic activity">
    <reaction evidence="8">
        <text>a 2'-deoxycytidine in DNA + S-adenosyl-L-methionine = an N(4)-methyl-2'-deoxycytidine in DNA + S-adenosyl-L-homocysteine + H(+)</text>
        <dbReference type="Rhea" id="RHEA:16857"/>
        <dbReference type="Rhea" id="RHEA-COMP:11369"/>
        <dbReference type="Rhea" id="RHEA-COMP:13674"/>
        <dbReference type="ChEBI" id="CHEBI:15378"/>
        <dbReference type="ChEBI" id="CHEBI:57856"/>
        <dbReference type="ChEBI" id="CHEBI:59789"/>
        <dbReference type="ChEBI" id="CHEBI:85452"/>
        <dbReference type="ChEBI" id="CHEBI:137933"/>
        <dbReference type="EC" id="2.1.1.113"/>
    </reaction>
</comment>
<evidence type="ECO:0000313" key="11">
    <source>
        <dbReference type="Proteomes" id="UP000179122"/>
    </source>
</evidence>
<comment type="similarity">
    <text evidence="1">Belongs to the N(4)/N(6)-methyltransferase family. N(4) subfamily.</text>
</comment>
<evidence type="ECO:0000256" key="4">
    <source>
        <dbReference type="ARBA" id="ARBA00022679"/>
    </source>
</evidence>
<dbReference type="GO" id="GO:0032259">
    <property type="term" value="P:methylation"/>
    <property type="evidence" value="ECO:0007669"/>
    <property type="project" value="UniProtKB-KW"/>
</dbReference>
<organism evidence="10 11">
    <name type="scientific">Candidatus Nealsonbacteria bacterium RIFCSPLOWO2_12_FULL_39_31</name>
    <dbReference type="NCBI Taxonomy" id="1801676"/>
    <lineage>
        <taxon>Bacteria</taxon>
        <taxon>Candidatus Nealsoniibacteriota</taxon>
    </lineage>
</organism>
<dbReference type="GO" id="GO:0008170">
    <property type="term" value="F:N-methyltransferase activity"/>
    <property type="evidence" value="ECO:0007669"/>
    <property type="project" value="InterPro"/>
</dbReference>
<keyword evidence="6" id="KW-0680">Restriction system</keyword>
<dbReference type="EC" id="2.1.1.113" evidence="2"/>
<feature type="domain" description="DNA methylase N-4/N-6" evidence="9">
    <location>
        <begin position="9"/>
        <end position="65"/>
    </location>
</feature>
<dbReference type="InterPro" id="IPR029063">
    <property type="entry name" value="SAM-dependent_MTases_sf"/>
</dbReference>
<dbReference type="GO" id="GO:0009307">
    <property type="term" value="P:DNA restriction-modification system"/>
    <property type="evidence" value="ECO:0007669"/>
    <property type="project" value="UniProtKB-KW"/>
</dbReference>
<keyword evidence="4" id="KW-0808">Transferase</keyword>
<dbReference type="SUPFAM" id="SSF53335">
    <property type="entry name" value="S-adenosyl-L-methionine-dependent methyltransferases"/>
    <property type="match status" value="2"/>
</dbReference>
<evidence type="ECO:0000256" key="2">
    <source>
        <dbReference type="ARBA" id="ARBA00012185"/>
    </source>
</evidence>
<evidence type="ECO:0000256" key="8">
    <source>
        <dbReference type="ARBA" id="ARBA00049120"/>
    </source>
</evidence>